<dbReference type="PROSITE" id="PS01331">
    <property type="entry name" value="THYMIDYLATE_KINASE"/>
    <property type="match status" value="1"/>
</dbReference>
<dbReference type="InterPro" id="IPR039430">
    <property type="entry name" value="Thymidylate_kin-like_dom"/>
</dbReference>
<dbReference type="InterPro" id="IPR018095">
    <property type="entry name" value="Thymidylate_kin_CS"/>
</dbReference>
<feature type="binding site" evidence="8">
    <location>
        <begin position="7"/>
        <end position="14"/>
    </location>
    <ligand>
        <name>ATP</name>
        <dbReference type="ChEBI" id="CHEBI:30616"/>
    </ligand>
</feature>
<comment type="catalytic activity">
    <reaction evidence="7 8">
        <text>dTMP + ATP = dTDP + ADP</text>
        <dbReference type="Rhea" id="RHEA:13517"/>
        <dbReference type="ChEBI" id="CHEBI:30616"/>
        <dbReference type="ChEBI" id="CHEBI:58369"/>
        <dbReference type="ChEBI" id="CHEBI:63528"/>
        <dbReference type="ChEBI" id="CHEBI:456216"/>
        <dbReference type="EC" id="2.7.4.9"/>
    </reaction>
</comment>
<dbReference type="Gene3D" id="3.40.50.300">
    <property type="entry name" value="P-loop containing nucleotide triphosphate hydrolases"/>
    <property type="match status" value="1"/>
</dbReference>
<dbReference type="PANTHER" id="PTHR10344:SF4">
    <property type="entry name" value="UMP-CMP KINASE 2, MITOCHONDRIAL"/>
    <property type="match status" value="1"/>
</dbReference>
<reference evidence="10 11" key="1">
    <citation type="submission" date="2024-02" db="EMBL/GenBank/DDBJ databases">
        <title>Deinococcus xinjiangensis NBRC 107630.</title>
        <authorList>
            <person name="Ichikawa N."/>
            <person name="Katano-Makiyama Y."/>
            <person name="Hidaka K."/>
        </authorList>
    </citation>
    <scope>NUCLEOTIDE SEQUENCE [LARGE SCALE GENOMIC DNA]</scope>
    <source>
        <strain evidence="10 11">NBRC 107630</strain>
    </source>
</reference>
<comment type="function">
    <text evidence="8">Phosphorylation of dTMP to form dTDP in both de novo and salvage pathways of dTTP synthesis.</text>
</comment>
<dbReference type="Pfam" id="PF02223">
    <property type="entry name" value="Thymidylate_kin"/>
    <property type="match status" value="1"/>
</dbReference>
<evidence type="ECO:0000256" key="6">
    <source>
        <dbReference type="ARBA" id="ARBA00022840"/>
    </source>
</evidence>
<dbReference type="Proteomes" id="UP001458946">
    <property type="component" value="Unassembled WGS sequence"/>
</dbReference>
<dbReference type="EC" id="2.7.4.9" evidence="8"/>
<keyword evidence="4 8" id="KW-0547">Nucleotide-binding</keyword>
<keyword evidence="2 8" id="KW-0808">Transferase</keyword>
<evidence type="ECO:0000313" key="10">
    <source>
        <dbReference type="EMBL" id="GAA5502116.1"/>
    </source>
</evidence>
<dbReference type="InterPro" id="IPR027417">
    <property type="entry name" value="P-loop_NTPase"/>
</dbReference>
<protein>
    <recommendedName>
        <fullName evidence="8">Thymidylate kinase</fullName>
        <ecNumber evidence="8">2.7.4.9</ecNumber>
    </recommendedName>
    <alternativeName>
        <fullName evidence="8">dTMP kinase</fullName>
    </alternativeName>
</protein>
<evidence type="ECO:0000256" key="3">
    <source>
        <dbReference type="ARBA" id="ARBA00022727"/>
    </source>
</evidence>
<comment type="caution">
    <text evidence="10">The sequence shown here is derived from an EMBL/GenBank/DDBJ whole genome shotgun (WGS) entry which is preliminary data.</text>
</comment>
<dbReference type="GO" id="GO:0016301">
    <property type="term" value="F:kinase activity"/>
    <property type="evidence" value="ECO:0007669"/>
    <property type="project" value="UniProtKB-KW"/>
</dbReference>
<evidence type="ECO:0000256" key="4">
    <source>
        <dbReference type="ARBA" id="ARBA00022741"/>
    </source>
</evidence>
<evidence type="ECO:0000256" key="5">
    <source>
        <dbReference type="ARBA" id="ARBA00022777"/>
    </source>
</evidence>
<feature type="domain" description="Thymidylate kinase-like" evidence="9">
    <location>
        <begin position="5"/>
        <end position="192"/>
    </location>
</feature>
<dbReference type="EMBL" id="BAABRN010000018">
    <property type="protein sequence ID" value="GAA5502116.1"/>
    <property type="molecule type" value="Genomic_DNA"/>
</dbReference>
<keyword evidence="11" id="KW-1185">Reference proteome</keyword>
<name>A0ABP9VBU7_9DEIO</name>
<keyword evidence="6 8" id="KW-0067">ATP-binding</keyword>
<dbReference type="SUPFAM" id="SSF52540">
    <property type="entry name" value="P-loop containing nucleoside triphosphate hydrolases"/>
    <property type="match status" value="1"/>
</dbReference>
<organism evidence="10 11">
    <name type="scientific">Deinococcus xinjiangensis</name>
    <dbReference type="NCBI Taxonomy" id="457454"/>
    <lineage>
        <taxon>Bacteria</taxon>
        <taxon>Thermotogati</taxon>
        <taxon>Deinococcota</taxon>
        <taxon>Deinococci</taxon>
        <taxon>Deinococcales</taxon>
        <taxon>Deinococcaceae</taxon>
        <taxon>Deinococcus</taxon>
    </lineage>
</organism>
<dbReference type="PANTHER" id="PTHR10344">
    <property type="entry name" value="THYMIDYLATE KINASE"/>
    <property type="match status" value="1"/>
</dbReference>
<evidence type="ECO:0000256" key="2">
    <source>
        <dbReference type="ARBA" id="ARBA00022679"/>
    </source>
</evidence>
<dbReference type="NCBIfam" id="TIGR00041">
    <property type="entry name" value="DTMP_kinase"/>
    <property type="match status" value="1"/>
</dbReference>
<evidence type="ECO:0000313" key="11">
    <source>
        <dbReference type="Proteomes" id="UP001458946"/>
    </source>
</evidence>
<accession>A0ABP9VBU7</accession>
<gene>
    <name evidence="8 10" type="primary">tmk</name>
    <name evidence="10" type="ORF">Dxin01_01855</name>
</gene>
<evidence type="ECO:0000256" key="1">
    <source>
        <dbReference type="ARBA" id="ARBA00009776"/>
    </source>
</evidence>
<evidence type="ECO:0000259" key="9">
    <source>
        <dbReference type="Pfam" id="PF02223"/>
    </source>
</evidence>
<dbReference type="HAMAP" id="MF_00165">
    <property type="entry name" value="Thymidylate_kinase"/>
    <property type="match status" value="1"/>
</dbReference>
<sequence length="206" mass="22256">MFITFEGPEGAGKSTQLARLVARLTAAGLAPTVTREPGGTPLGTRVREVLLDPELDMHALPEFLLYSASRAQLVQDVLRPALSRGEVVVCDRYFDSSLAYQGAGRGLPLALLQGITHEVTGGLRPNLTVLLDLDPALGLQRAAARGQPDRLERADLAFHQRVRQGFLELAAQEPQRFVVLDATKTPDELEAEVWAAVERALKVSGA</sequence>
<proteinExistence type="inferred from homology"/>
<dbReference type="CDD" id="cd01672">
    <property type="entry name" value="TMPK"/>
    <property type="match status" value="1"/>
</dbReference>
<evidence type="ECO:0000256" key="7">
    <source>
        <dbReference type="ARBA" id="ARBA00048743"/>
    </source>
</evidence>
<keyword evidence="3 8" id="KW-0545">Nucleotide biosynthesis</keyword>
<keyword evidence="5 8" id="KW-0418">Kinase</keyword>
<dbReference type="RefSeq" id="WP_353542086.1">
    <property type="nucleotide sequence ID" value="NZ_BAABRN010000018.1"/>
</dbReference>
<evidence type="ECO:0000256" key="8">
    <source>
        <dbReference type="HAMAP-Rule" id="MF_00165"/>
    </source>
</evidence>
<dbReference type="InterPro" id="IPR018094">
    <property type="entry name" value="Thymidylate_kinase"/>
</dbReference>
<comment type="similarity">
    <text evidence="1 8">Belongs to the thymidylate kinase family.</text>
</comment>